<comment type="similarity">
    <text evidence="2 9">Belongs to the mitochondrial carrier (TC 2.A.29) family.</text>
</comment>
<sequence length="336" mass="37291">MIQRCLAVETELKILMTFNSKKLRPYMRPGRRKTTPRSDRQNFKQCYLYDLRPKATLVCNHITIVSRRVMGERKRLSRWYFGGLGSAGAACCTHPLDLLKVHLQTQQEGKLSLLRLTVNIVKQQGVLALYNGLSASLLRQLTYSTTRFGIYEVVKQAVAPSGGDISFMVRVGIASVAGAAGGFVGTPGDMINVRMQNDIKLPPESRRNYKHALDGLIRVYQEEGARRLFAGASTATSRAVLMTVGQLSFYDQVKMTLLAHGFSDNLTTHFLSSLTAGAVATTLTQPLDVLKTRAMNAKPGEFKGYVPAFVRLGPHTILTFVFLEQLRKNFGFLAPE</sequence>
<evidence type="ECO:0000256" key="9">
    <source>
        <dbReference type="RuleBase" id="RU000488"/>
    </source>
</evidence>
<evidence type="ECO:0000313" key="10">
    <source>
        <dbReference type="EMBL" id="CAD7393367.1"/>
    </source>
</evidence>
<dbReference type="GO" id="GO:0016020">
    <property type="term" value="C:membrane"/>
    <property type="evidence" value="ECO:0007669"/>
    <property type="project" value="UniProtKB-SubCell"/>
</dbReference>
<dbReference type="PANTHER" id="PTHR45618">
    <property type="entry name" value="MITOCHONDRIAL DICARBOXYLATE CARRIER-RELATED"/>
    <property type="match status" value="1"/>
</dbReference>
<evidence type="ECO:0000256" key="5">
    <source>
        <dbReference type="ARBA" id="ARBA00022737"/>
    </source>
</evidence>
<evidence type="ECO:0000256" key="1">
    <source>
        <dbReference type="ARBA" id="ARBA00004141"/>
    </source>
</evidence>
<dbReference type="EMBL" id="OC316701">
    <property type="protein sequence ID" value="CAD7393367.1"/>
    <property type="molecule type" value="Genomic_DNA"/>
</dbReference>
<dbReference type="AlphaFoldDB" id="A0A7R9CDI9"/>
<evidence type="ECO:0000256" key="3">
    <source>
        <dbReference type="ARBA" id="ARBA00022448"/>
    </source>
</evidence>
<evidence type="ECO:0000256" key="2">
    <source>
        <dbReference type="ARBA" id="ARBA00006375"/>
    </source>
</evidence>
<evidence type="ECO:0000256" key="6">
    <source>
        <dbReference type="ARBA" id="ARBA00022989"/>
    </source>
</evidence>
<organism evidence="10">
    <name type="scientific">Timema cristinae</name>
    <name type="common">Walking stick</name>
    <dbReference type="NCBI Taxonomy" id="61476"/>
    <lineage>
        <taxon>Eukaryota</taxon>
        <taxon>Metazoa</taxon>
        <taxon>Ecdysozoa</taxon>
        <taxon>Arthropoda</taxon>
        <taxon>Hexapoda</taxon>
        <taxon>Insecta</taxon>
        <taxon>Pterygota</taxon>
        <taxon>Neoptera</taxon>
        <taxon>Polyneoptera</taxon>
        <taxon>Phasmatodea</taxon>
        <taxon>Timematodea</taxon>
        <taxon>Timematoidea</taxon>
        <taxon>Timematidae</taxon>
        <taxon>Timema</taxon>
    </lineage>
</organism>
<proteinExistence type="inferred from homology"/>
<accession>A0A7R9CDI9</accession>
<evidence type="ECO:0000256" key="4">
    <source>
        <dbReference type="ARBA" id="ARBA00022692"/>
    </source>
</evidence>
<reference evidence="10" key="1">
    <citation type="submission" date="2020-11" db="EMBL/GenBank/DDBJ databases">
        <authorList>
            <person name="Tran Van P."/>
        </authorList>
    </citation>
    <scope>NUCLEOTIDE SEQUENCE</scope>
</reference>
<keyword evidence="5" id="KW-0677">Repeat</keyword>
<name>A0A7R9CDI9_TIMCR</name>
<dbReference type="PROSITE" id="PS50920">
    <property type="entry name" value="SOLCAR"/>
    <property type="match status" value="2"/>
</dbReference>
<dbReference type="InterPro" id="IPR018108">
    <property type="entry name" value="MCP_transmembrane"/>
</dbReference>
<keyword evidence="4 8" id="KW-0812">Transmembrane</keyword>
<feature type="repeat" description="Solcar" evidence="8">
    <location>
        <begin position="77"/>
        <end position="157"/>
    </location>
</feature>
<dbReference type="SUPFAM" id="SSF103506">
    <property type="entry name" value="Mitochondrial carrier"/>
    <property type="match status" value="1"/>
</dbReference>
<keyword evidence="7 8" id="KW-0472">Membrane</keyword>
<protein>
    <recommendedName>
        <fullName evidence="11">Mitochondrial dicarboxylate carrier</fullName>
    </recommendedName>
</protein>
<gene>
    <name evidence="10" type="ORF">TCEB3V08_LOCUS1340</name>
</gene>
<dbReference type="Pfam" id="PF00153">
    <property type="entry name" value="Mito_carr"/>
    <property type="match status" value="3"/>
</dbReference>
<feature type="repeat" description="Solcar" evidence="8">
    <location>
        <begin position="165"/>
        <end position="256"/>
    </location>
</feature>
<keyword evidence="6" id="KW-1133">Transmembrane helix</keyword>
<keyword evidence="3 9" id="KW-0813">Transport</keyword>
<dbReference type="InterPro" id="IPR023395">
    <property type="entry name" value="MCP_dom_sf"/>
</dbReference>
<evidence type="ECO:0000256" key="8">
    <source>
        <dbReference type="PROSITE-ProRule" id="PRU00282"/>
    </source>
</evidence>
<comment type="subcellular location">
    <subcellularLocation>
        <location evidence="1">Membrane</location>
        <topology evidence="1">Multi-pass membrane protein</topology>
    </subcellularLocation>
</comment>
<dbReference type="Gene3D" id="1.50.40.10">
    <property type="entry name" value="Mitochondrial carrier domain"/>
    <property type="match status" value="1"/>
</dbReference>
<evidence type="ECO:0008006" key="11">
    <source>
        <dbReference type="Google" id="ProtNLM"/>
    </source>
</evidence>
<dbReference type="InterPro" id="IPR050391">
    <property type="entry name" value="Mito_Metabolite_Transporter"/>
</dbReference>
<evidence type="ECO:0000256" key="7">
    <source>
        <dbReference type="ARBA" id="ARBA00023136"/>
    </source>
</evidence>